<dbReference type="GO" id="GO:0046872">
    <property type="term" value="F:metal ion binding"/>
    <property type="evidence" value="ECO:0007669"/>
    <property type="project" value="UniProtKB-KW"/>
</dbReference>
<dbReference type="InParanoid" id="K0KL02"/>
<proteinExistence type="inferred from homology"/>
<feature type="binding site" evidence="2">
    <location>
        <position position="235"/>
    </location>
    <ligand>
        <name>a divalent metal cation</name>
        <dbReference type="ChEBI" id="CHEBI:60240"/>
        <label>1</label>
    </ligand>
</feature>
<dbReference type="Proteomes" id="UP000009328">
    <property type="component" value="Unassembled WGS sequence"/>
</dbReference>
<evidence type="ECO:0000313" key="3">
    <source>
        <dbReference type="EMBL" id="CCH42124.1"/>
    </source>
</evidence>
<dbReference type="SUPFAM" id="SSF102705">
    <property type="entry name" value="NIF3 (NGG1p interacting factor 3)-like"/>
    <property type="match status" value="1"/>
</dbReference>
<reference evidence="3 4" key="1">
    <citation type="journal article" date="2012" name="Eukaryot. Cell">
        <title>Draft genome sequence of Wickerhamomyces ciferrii NRRL Y-1031 F-60-10.</title>
        <authorList>
            <person name="Schneider J."/>
            <person name="Andrea H."/>
            <person name="Blom J."/>
            <person name="Jaenicke S."/>
            <person name="Ruckert C."/>
            <person name="Schorsch C."/>
            <person name="Szczepanowski R."/>
            <person name="Farwick M."/>
            <person name="Goesmann A."/>
            <person name="Puhler A."/>
            <person name="Schaffer S."/>
            <person name="Tauch A."/>
            <person name="Kohler T."/>
            <person name="Brinkrolf K."/>
        </authorList>
    </citation>
    <scope>NUCLEOTIDE SEQUENCE [LARGE SCALE GENOMIC DNA]</scope>
    <source>
        <strain evidence="4">ATCC 14091 / BCRC 22168 / CBS 111 / JCM 3599 / NBRC 0793 / NRRL Y-1031 F-60-10</strain>
    </source>
</reference>
<feature type="binding site" evidence="2">
    <location>
        <position position="239"/>
    </location>
    <ligand>
        <name>a divalent metal cation</name>
        <dbReference type="ChEBI" id="CHEBI:60240"/>
        <label>1</label>
    </ligand>
</feature>
<dbReference type="InterPro" id="IPR036069">
    <property type="entry name" value="DUF34/NIF3_sf"/>
</dbReference>
<protein>
    <submittedName>
        <fullName evidence="3">NGG1-interacting factor 3</fullName>
    </submittedName>
</protein>
<feature type="binding site" evidence="2">
    <location>
        <position position="68"/>
    </location>
    <ligand>
        <name>a divalent metal cation</name>
        <dbReference type="ChEBI" id="CHEBI:60240"/>
        <label>1</label>
    </ligand>
</feature>
<comment type="caution">
    <text evidence="3">The sequence shown here is derived from an EMBL/GenBank/DDBJ whole genome shotgun (WGS) entry which is preliminary data.</text>
</comment>
<dbReference type="eggNOG" id="KOG4131">
    <property type="taxonomic scope" value="Eukaryota"/>
</dbReference>
<sequence length="272" mass="29981">MSVKRAITALQKYYPIRYAENSWDNTGLLIDSLNTTSSKISILLTIDLTKSVVQEALDKKISLIIAYHPFIFKGIKKIEPYSNPQHDSLVKLIQNGISVYSPHTAIDAANGGVNDWLIDGVTQGLIKEKSIIIPNDEDPTTIGMGRFVKLSQELTLSQLINNTKSLLNLKYIQLSSLGSKPEDKKISTIAVCAGSGSGVFSKLKTSADLYITGELSHHELLALKESGSNVLIVNHSNSERGYLQIVKENLEKELQEFDIIISETDIDPLQVV</sequence>
<dbReference type="PANTHER" id="PTHR13799:SF13">
    <property type="entry name" value="NIF3-LIKE PROTEIN 1"/>
    <property type="match status" value="1"/>
</dbReference>
<dbReference type="STRING" id="1206466.K0KL02"/>
<organism evidence="3 4">
    <name type="scientific">Wickerhamomyces ciferrii (strain ATCC 14091 / BCRC 22168 / CBS 111 / JCM 3599 / NBRC 0793 / NRRL Y-1031 F-60-10)</name>
    <name type="common">Yeast</name>
    <name type="synonym">Pichia ciferrii</name>
    <dbReference type="NCBI Taxonomy" id="1206466"/>
    <lineage>
        <taxon>Eukaryota</taxon>
        <taxon>Fungi</taxon>
        <taxon>Dikarya</taxon>
        <taxon>Ascomycota</taxon>
        <taxon>Saccharomycotina</taxon>
        <taxon>Saccharomycetes</taxon>
        <taxon>Phaffomycetales</taxon>
        <taxon>Wickerhamomycetaceae</taxon>
        <taxon>Wickerhamomyces</taxon>
    </lineage>
</organism>
<dbReference type="Pfam" id="PF01784">
    <property type="entry name" value="DUF34_NIF3"/>
    <property type="match status" value="1"/>
</dbReference>
<dbReference type="GO" id="GO:0005739">
    <property type="term" value="C:mitochondrion"/>
    <property type="evidence" value="ECO:0007669"/>
    <property type="project" value="TreeGrafter"/>
</dbReference>
<dbReference type="FunFam" id="3.40.1390.30:FF:000001">
    <property type="entry name" value="GTP cyclohydrolase 1 type 2"/>
    <property type="match status" value="1"/>
</dbReference>
<feature type="binding site" evidence="2">
    <location>
        <position position="107"/>
    </location>
    <ligand>
        <name>a divalent metal cation</name>
        <dbReference type="ChEBI" id="CHEBI:60240"/>
        <label>1</label>
    </ligand>
</feature>
<dbReference type="FunCoup" id="K0KL02">
    <property type="interactions" value="656"/>
</dbReference>
<dbReference type="InterPro" id="IPR002678">
    <property type="entry name" value="DUF34/NIF3"/>
</dbReference>
<evidence type="ECO:0000313" key="4">
    <source>
        <dbReference type="Proteomes" id="UP000009328"/>
    </source>
</evidence>
<keyword evidence="2" id="KW-0479">Metal-binding</keyword>
<dbReference type="AlphaFoldDB" id="K0KL02"/>
<dbReference type="NCBIfam" id="TIGR00486">
    <property type="entry name" value="YbgI_SA1388"/>
    <property type="match status" value="1"/>
</dbReference>
<dbReference type="PANTHER" id="PTHR13799">
    <property type="entry name" value="NGG1 INTERACTING FACTOR 3"/>
    <property type="match status" value="1"/>
</dbReference>
<dbReference type="Gene3D" id="3.40.1390.30">
    <property type="entry name" value="NIF3 (NGG1p interacting factor 3)-like"/>
    <property type="match status" value="1"/>
</dbReference>
<keyword evidence="4" id="KW-1185">Reference proteome</keyword>
<accession>K0KL02</accession>
<dbReference type="EMBL" id="CAIF01000038">
    <property type="protein sequence ID" value="CCH42124.1"/>
    <property type="molecule type" value="Genomic_DNA"/>
</dbReference>
<dbReference type="HOGENOM" id="CLU_037423_0_1_1"/>
<gene>
    <name evidence="3" type="ORF">BN7_1668</name>
</gene>
<comment type="similarity">
    <text evidence="1">Belongs to the GTP cyclohydrolase I type 2/NIF3 family.</text>
</comment>
<name>K0KL02_WICCF</name>
<evidence type="ECO:0000256" key="2">
    <source>
        <dbReference type="PIRSR" id="PIRSR602678-1"/>
    </source>
</evidence>
<evidence type="ECO:0000256" key="1">
    <source>
        <dbReference type="ARBA" id="ARBA00006964"/>
    </source>
</evidence>